<dbReference type="AlphaFoldDB" id="A0A9P8Y6D4"/>
<dbReference type="OrthoDB" id="1470350at2759"/>
<keyword evidence="11" id="KW-1185">Reference proteome</keyword>
<dbReference type="InterPro" id="IPR017972">
    <property type="entry name" value="Cyt_P450_CS"/>
</dbReference>
<dbReference type="PANTHER" id="PTHR24287">
    <property type="entry name" value="P450, PUTATIVE (EUROFUNG)-RELATED"/>
    <property type="match status" value="1"/>
</dbReference>
<name>A0A9P8Y6D4_9PEZI</name>
<gene>
    <name evidence="10" type="ORF">B0I36DRAFT_244092</name>
</gene>
<comment type="cofactor">
    <cofactor evidence="1 8">
        <name>heme</name>
        <dbReference type="ChEBI" id="CHEBI:30413"/>
    </cofactor>
</comment>
<keyword evidence="6 8" id="KW-0408">Iron</keyword>
<dbReference type="PANTHER" id="PTHR24287:SF17">
    <property type="entry name" value="P450, PUTATIVE (EUROFUNG)-RELATED"/>
    <property type="match status" value="1"/>
</dbReference>
<keyword evidence="7 9" id="KW-0503">Monooxygenase</keyword>
<protein>
    <submittedName>
        <fullName evidence="10">Cytochrome P450</fullName>
    </submittedName>
</protein>
<evidence type="ECO:0000256" key="6">
    <source>
        <dbReference type="ARBA" id="ARBA00023004"/>
    </source>
</evidence>
<dbReference type="PRINTS" id="PR01239">
    <property type="entry name" value="EP450IICYP52"/>
</dbReference>
<evidence type="ECO:0000256" key="3">
    <source>
        <dbReference type="ARBA" id="ARBA00022617"/>
    </source>
</evidence>
<dbReference type="GO" id="GO:0020037">
    <property type="term" value="F:heme binding"/>
    <property type="evidence" value="ECO:0007669"/>
    <property type="project" value="InterPro"/>
</dbReference>
<evidence type="ECO:0000256" key="4">
    <source>
        <dbReference type="ARBA" id="ARBA00022723"/>
    </source>
</evidence>
<keyword evidence="5 9" id="KW-0560">Oxidoreductase</keyword>
<feature type="binding site" description="axial binding residue" evidence="8">
    <location>
        <position position="361"/>
    </location>
    <ligand>
        <name>heme</name>
        <dbReference type="ChEBI" id="CHEBI:30413"/>
    </ligand>
    <ligandPart>
        <name>Fe</name>
        <dbReference type="ChEBI" id="CHEBI:18248"/>
    </ligandPart>
</feature>
<accession>A0A9P8Y6D4</accession>
<reference evidence="10" key="1">
    <citation type="journal article" date="2021" name="Nat. Commun.">
        <title>Genetic determinants of endophytism in the Arabidopsis root mycobiome.</title>
        <authorList>
            <person name="Mesny F."/>
            <person name="Miyauchi S."/>
            <person name="Thiergart T."/>
            <person name="Pickel B."/>
            <person name="Atanasova L."/>
            <person name="Karlsson M."/>
            <person name="Huettel B."/>
            <person name="Barry K.W."/>
            <person name="Haridas S."/>
            <person name="Chen C."/>
            <person name="Bauer D."/>
            <person name="Andreopoulos W."/>
            <person name="Pangilinan J."/>
            <person name="LaButti K."/>
            <person name="Riley R."/>
            <person name="Lipzen A."/>
            <person name="Clum A."/>
            <person name="Drula E."/>
            <person name="Henrissat B."/>
            <person name="Kohler A."/>
            <person name="Grigoriev I.V."/>
            <person name="Martin F.M."/>
            <person name="Hacquard S."/>
        </authorList>
    </citation>
    <scope>NUCLEOTIDE SEQUENCE</scope>
    <source>
        <strain evidence="10">MPI-CAGE-CH-0230</strain>
    </source>
</reference>
<evidence type="ECO:0000313" key="10">
    <source>
        <dbReference type="EMBL" id="KAH7029910.1"/>
    </source>
</evidence>
<dbReference type="Pfam" id="PF00067">
    <property type="entry name" value="p450"/>
    <property type="match status" value="1"/>
</dbReference>
<evidence type="ECO:0000256" key="2">
    <source>
        <dbReference type="ARBA" id="ARBA00010617"/>
    </source>
</evidence>
<dbReference type="InterPro" id="IPR002402">
    <property type="entry name" value="Cyt_P450_E_grp-II"/>
</dbReference>
<evidence type="ECO:0000256" key="1">
    <source>
        <dbReference type="ARBA" id="ARBA00001971"/>
    </source>
</evidence>
<evidence type="ECO:0000256" key="9">
    <source>
        <dbReference type="RuleBase" id="RU000461"/>
    </source>
</evidence>
<dbReference type="GO" id="GO:0016712">
    <property type="term" value="F:oxidoreductase activity, acting on paired donors, with incorporation or reduction of molecular oxygen, reduced flavin or flavoprotein as one donor, and incorporation of one atom of oxygen"/>
    <property type="evidence" value="ECO:0007669"/>
    <property type="project" value="InterPro"/>
</dbReference>
<dbReference type="GeneID" id="70179575"/>
<dbReference type="PRINTS" id="PR00464">
    <property type="entry name" value="EP450II"/>
</dbReference>
<dbReference type="InterPro" id="IPR002974">
    <property type="entry name" value="Cyt_P450_E_CYP52_ascomycetes"/>
</dbReference>
<dbReference type="PROSITE" id="PS00086">
    <property type="entry name" value="CYTOCHROME_P450"/>
    <property type="match status" value="1"/>
</dbReference>
<dbReference type="InterPro" id="IPR001128">
    <property type="entry name" value="Cyt_P450"/>
</dbReference>
<dbReference type="GO" id="GO:0005506">
    <property type="term" value="F:iron ion binding"/>
    <property type="evidence" value="ECO:0007669"/>
    <property type="project" value="InterPro"/>
</dbReference>
<feature type="non-terminal residue" evidence="10">
    <location>
        <position position="417"/>
    </location>
</feature>
<comment type="caution">
    <text evidence="10">The sequence shown here is derived from an EMBL/GenBank/DDBJ whole genome shotgun (WGS) entry which is preliminary data.</text>
</comment>
<keyword evidence="3 8" id="KW-0349">Heme</keyword>
<keyword evidence="4 8" id="KW-0479">Metal-binding</keyword>
<evidence type="ECO:0000313" key="11">
    <source>
        <dbReference type="Proteomes" id="UP000756346"/>
    </source>
</evidence>
<dbReference type="Proteomes" id="UP000756346">
    <property type="component" value="Unassembled WGS sequence"/>
</dbReference>
<dbReference type="EMBL" id="JAGTJQ010000006">
    <property type="protein sequence ID" value="KAH7029910.1"/>
    <property type="molecule type" value="Genomic_DNA"/>
</dbReference>
<dbReference type="PRINTS" id="PR00385">
    <property type="entry name" value="P450"/>
</dbReference>
<evidence type="ECO:0000256" key="8">
    <source>
        <dbReference type="PIRSR" id="PIRSR602402-1"/>
    </source>
</evidence>
<dbReference type="Gene3D" id="1.10.630.10">
    <property type="entry name" value="Cytochrome P450"/>
    <property type="match status" value="1"/>
</dbReference>
<evidence type="ECO:0000256" key="5">
    <source>
        <dbReference type="ARBA" id="ARBA00023002"/>
    </source>
</evidence>
<dbReference type="InterPro" id="IPR036396">
    <property type="entry name" value="Cyt_P450_sf"/>
</dbReference>
<dbReference type="InterPro" id="IPR047146">
    <property type="entry name" value="Cyt_P450_E_CYP52_fungi"/>
</dbReference>
<dbReference type="RefSeq" id="XP_046012198.1">
    <property type="nucleotide sequence ID" value="XM_046150029.1"/>
</dbReference>
<sequence length="417" mass="46755">FTTRYINTREPSNARSVFATDFDSWGMDPKRSELIQDFIGPGILTSDGEAWRHARATLRPAFLRGNVADRDMFEVHVARFLGAIPTDGQPLNLFPLVDRLVLDAISDFLFDQSFKSLVPAEAKTGQDFLDAYNYGLSVVFKRFILGPILGRLVQSLDRRYRESMDFVNGWTGILLDQAIDAANTTDGQRTKYAFAVDLAGQTADKKWLRDQLMHTFLGGRETPGVALSGALFHLARCPRAWARLREELRGVAPGQLNFEGIKGCKYLQWTVKEALRLDPPLGGTTRHCRRATSLPVGGGPDGKDPIAIMPGDVAHISFAAMHRDPEIWGPDANEFRPERWADNKLRPTWEYLPFSGGPRICPAQSLSLYWVTYAIARMIMRFERLENAEMDEDKVRRMGFQVGANHGLNVVLVPAVS</sequence>
<proteinExistence type="inferred from homology"/>
<comment type="similarity">
    <text evidence="2 9">Belongs to the cytochrome P450 family.</text>
</comment>
<organism evidence="10 11">
    <name type="scientific">Microdochium trichocladiopsis</name>
    <dbReference type="NCBI Taxonomy" id="1682393"/>
    <lineage>
        <taxon>Eukaryota</taxon>
        <taxon>Fungi</taxon>
        <taxon>Dikarya</taxon>
        <taxon>Ascomycota</taxon>
        <taxon>Pezizomycotina</taxon>
        <taxon>Sordariomycetes</taxon>
        <taxon>Xylariomycetidae</taxon>
        <taxon>Xylariales</taxon>
        <taxon>Microdochiaceae</taxon>
        <taxon>Microdochium</taxon>
    </lineage>
</organism>
<dbReference type="SUPFAM" id="SSF48264">
    <property type="entry name" value="Cytochrome P450"/>
    <property type="match status" value="1"/>
</dbReference>
<evidence type="ECO:0000256" key="7">
    <source>
        <dbReference type="ARBA" id="ARBA00023033"/>
    </source>
</evidence>